<accession>A0AAQ3WC46</accession>
<dbReference type="EMBL" id="CP144746">
    <property type="protein sequence ID" value="WVZ57206.1"/>
    <property type="molecule type" value="Genomic_DNA"/>
</dbReference>
<sequence>MGVYIRKSGLEHSASISKQCSSGQELVLERSHKMVPVLGKDGSVNHLTSHYDCVAAVRQAGRQAPDYSFSVASGWVPASQGPWDGWMGWSGPGCCSRDHRHPVAVAVECIIVIKDGTGTQRKTEHYM</sequence>
<organism evidence="1 2">
    <name type="scientific">Paspalum notatum var. saurae</name>
    <dbReference type="NCBI Taxonomy" id="547442"/>
    <lineage>
        <taxon>Eukaryota</taxon>
        <taxon>Viridiplantae</taxon>
        <taxon>Streptophyta</taxon>
        <taxon>Embryophyta</taxon>
        <taxon>Tracheophyta</taxon>
        <taxon>Spermatophyta</taxon>
        <taxon>Magnoliopsida</taxon>
        <taxon>Liliopsida</taxon>
        <taxon>Poales</taxon>
        <taxon>Poaceae</taxon>
        <taxon>PACMAD clade</taxon>
        <taxon>Panicoideae</taxon>
        <taxon>Andropogonodae</taxon>
        <taxon>Paspaleae</taxon>
        <taxon>Paspalinae</taxon>
        <taxon>Paspalum</taxon>
    </lineage>
</organism>
<evidence type="ECO:0000313" key="1">
    <source>
        <dbReference type="EMBL" id="WVZ57206.1"/>
    </source>
</evidence>
<protein>
    <submittedName>
        <fullName evidence="1">Uncharacterized protein</fullName>
    </submittedName>
</protein>
<keyword evidence="2" id="KW-1185">Reference proteome</keyword>
<evidence type="ECO:0000313" key="2">
    <source>
        <dbReference type="Proteomes" id="UP001341281"/>
    </source>
</evidence>
<proteinExistence type="predicted"/>
<dbReference type="AlphaFoldDB" id="A0AAQ3WC46"/>
<name>A0AAQ3WC46_PASNO</name>
<gene>
    <name evidence="1" type="ORF">U9M48_007616</name>
</gene>
<dbReference type="Proteomes" id="UP001341281">
    <property type="component" value="Chromosome 02"/>
</dbReference>
<reference evidence="1 2" key="1">
    <citation type="submission" date="2024-02" db="EMBL/GenBank/DDBJ databases">
        <title>High-quality chromosome-scale genome assembly of Pensacola bahiagrass (Paspalum notatum Flugge var. saurae).</title>
        <authorList>
            <person name="Vega J.M."/>
            <person name="Podio M."/>
            <person name="Orjuela J."/>
            <person name="Siena L.A."/>
            <person name="Pessino S.C."/>
            <person name="Combes M.C."/>
            <person name="Mariac C."/>
            <person name="Albertini E."/>
            <person name="Pupilli F."/>
            <person name="Ortiz J.P.A."/>
            <person name="Leblanc O."/>
        </authorList>
    </citation>
    <scope>NUCLEOTIDE SEQUENCE [LARGE SCALE GENOMIC DNA]</scope>
    <source>
        <strain evidence="1">R1</strain>
        <tissue evidence="1">Leaf</tissue>
    </source>
</reference>